<protein>
    <recommendedName>
        <fullName evidence="4">Secreted protein</fullName>
    </recommendedName>
</protein>
<evidence type="ECO:0000313" key="2">
    <source>
        <dbReference type="EMBL" id="KAK3352711.1"/>
    </source>
</evidence>
<evidence type="ECO:0000313" key="3">
    <source>
        <dbReference type="Proteomes" id="UP001275084"/>
    </source>
</evidence>
<name>A0AAJ0HHF5_9PEZI</name>
<accession>A0AAJ0HHF5</accession>
<gene>
    <name evidence="2" type="ORF">B0T25DRAFT_542600</name>
</gene>
<feature type="signal peptide" evidence="1">
    <location>
        <begin position="1"/>
        <end position="20"/>
    </location>
</feature>
<proteinExistence type="predicted"/>
<dbReference type="EMBL" id="JAUIQD010000004">
    <property type="protein sequence ID" value="KAK3352711.1"/>
    <property type="molecule type" value="Genomic_DNA"/>
</dbReference>
<dbReference type="AlphaFoldDB" id="A0AAJ0HHF5"/>
<comment type="caution">
    <text evidence="2">The sequence shown here is derived from an EMBL/GenBank/DDBJ whole genome shotgun (WGS) entry which is preliminary data.</text>
</comment>
<organism evidence="2 3">
    <name type="scientific">Lasiosphaeria hispida</name>
    <dbReference type="NCBI Taxonomy" id="260671"/>
    <lineage>
        <taxon>Eukaryota</taxon>
        <taxon>Fungi</taxon>
        <taxon>Dikarya</taxon>
        <taxon>Ascomycota</taxon>
        <taxon>Pezizomycotina</taxon>
        <taxon>Sordariomycetes</taxon>
        <taxon>Sordariomycetidae</taxon>
        <taxon>Sordariales</taxon>
        <taxon>Lasiosphaeriaceae</taxon>
        <taxon>Lasiosphaeria</taxon>
    </lineage>
</organism>
<sequence>MAFLHLSCSMAVLMVATNSAFFPASSSSTGTTMSSRASALWNEPRPKQTIVLTFQFLNPGSRSSTRASFGMRRLSACSSRAKKCSSRAVSMSKRSRTSTIASMVPC</sequence>
<feature type="chain" id="PRO_5042617505" description="Secreted protein" evidence="1">
    <location>
        <begin position="21"/>
        <end position="106"/>
    </location>
</feature>
<reference evidence="2" key="1">
    <citation type="journal article" date="2023" name="Mol. Phylogenet. Evol.">
        <title>Genome-scale phylogeny and comparative genomics of the fungal order Sordariales.</title>
        <authorList>
            <person name="Hensen N."/>
            <person name="Bonometti L."/>
            <person name="Westerberg I."/>
            <person name="Brannstrom I.O."/>
            <person name="Guillou S."/>
            <person name="Cros-Aarteil S."/>
            <person name="Calhoun S."/>
            <person name="Haridas S."/>
            <person name="Kuo A."/>
            <person name="Mondo S."/>
            <person name="Pangilinan J."/>
            <person name="Riley R."/>
            <person name="LaButti K."/>
            <person name="Andreopoulos B."/>
            <person name="Lipzen A."/>
            <person name="Chen C."/>
            <person name="Yan M."/>
            <person name="Daum C."/>
            <person name="Ng V."/>
            <person name="Clum A."/>
            <person name="Steindorff A."/>
            <person name="Ohm R.A."/>
            <person name="Martin F."/>
            <person name="Silar P."/>
            <person name="Natvig D.O."/>
            <person name="Lalanne C."/>
            <person name="Gautier V."/>
            <person name="Ament-Velasquez S.L."/>
            <person name="Kruys A."/>
            <person name="Hutchinson M.I."/>
            <person name="Powell A.J."/>
            <person name="Barry K."/>
            <person name="Miller A.N."/>
            <person name="Grigoriev I.V."/>
            <person name="Debuchy R."/>
            <person name="Gladieux P."/>
            <person name="Hiltunen Thoren M."/>
            <person name="Johannesson H."/>
        </authorList>
    </citation>
    <scope>NUCLEOTIDE SEQUENCE</scope>
    <source>
        <strain evidence="2">CBS 955.72</strain>
    </source>
</reference>
<evidence type="ECO:0008006" key="4">
    <source>
        <dbReference type="Google" id="ProtNLM"/>
    </source>
</evidence>
<evidence type="ECO:0000256" key="1">
    <source>
        <dbReference type="SAM" id="SignalP"/>
    </source>
</evidence>
<reference evidence="2" key="2">
    <citation type="submission" date="2023-06" db="EMBL/GenBank/DDBJ databases">
        <authorList>
            <consortium name="Lawrence Berkeley National Laboratory"/>
            <person name="Haridas S."/>
            <person name="Hensen N."/>
            <person name="Bonometti L."/>
            <person name="Westerberg I."/>
            <person name="Brannstrom I.O."/>
            <person name="Guillou S."/>
            <person name="Cros-Aarteil S."/>
            <person name="Calhoun S."/>
            <person name="Kuo A."/>
            <person name="Mondo S."/>
            <person name="Pangilinan J."/>
            <person name="Riley R."/>
            <person name="Labutti K."/>
            <person name="Andreopoulos B."/>
            <person name="Lipzen A."/>
            <person name="Chen C."/>
            <person name="Yanf M."/>
            <person name="Daum C."/>
            <person name="Ng V."/>
            <person name="Clum A."/>
            <person name="Steindorff A."/>
            <person name="Ohm R."/>
            <person name="Martin F."/>
            <person name="Silar P."/>
            <person name="Natvig D."/>
            <person name="Lalanne C."/>
            <person name="Gautier V."/>
            <person name="Ament-Velasquez S.L."/>
            <person name="Kruys A."/>
            <person name="Hutchinson M.I."/>
            <person name="Powell A.J."/>
            <person name="Barry K."/>
            <person name="Miller A.N."/>
            <person name="Grigoriev I.V."/>
            <person name="Debuchy R."/>
            <person name="Gladieux P."/>
            <person name="Thoren M.H."/>
            <person name="Johannesson H."/>
        </authorList>
    </citation>
    <scope>NUCLEOTIDE SEQUENCE</scope>
    <source>
        <strain evidence="2">CBS 955.72</strain>
    </source>
</reference>
<dbReference type="Proteomes" id="UP001275084">
    <property type="component" value="Unassembled WGS sequence"/>
</dbReference>
<keyword evidence="1" id="KW-0732">Signal</keyword>
<keyword evidence="3" id="KW-1185">Reference proteome</keyword>